<organism evidence="1 2">
    <name type="scientific">Botrytis fragariae</name>
    <dbReference type="NCBI Taxonomy" id="1964551"/>
    <lineage>
        <taxon>Eukaryota</taxon>
        <taxon>Fungi</taxon>
        <taxon>Dikarya</taxon>
        <taxon>Ascomycota</taxon>
        <taxon>Pezizomycotina</taxon>
        <taxon>Leotiomycetes</taxon>
        <taxon>Helotiales</taxon>
        <taxon>Sclerotiniaceae</taxon>
        <taxon>Botrytis</taxon>
    </lineage>
</organism>
<comment type="caution">
    <text evidence="1">The sequence shown here is derived from an EMBL/GenBank/DDBJ whole genome shotgun (WGS) entry which is preliminary data.</text>
</comment>
<dbReference type="Proteomes" id="UP000531561">
    <property type="component" value="Unassembled WGS sequence"/>
</dbReference>
<proteinExistence type="predicted"/>
<dbReference type="RefSeq" id="XP_037196764.1">
    <property type="nucleotide sequence ID" value="XM_037332610.1"/>
</dbReference>
<dbReference type="AlphaFoldDB" id="A0A8H6EML9"/>
<protein>
    <submittedName>
        <fullName evidence="1">Uncharacterized protein</fullName>
    </submittedName>
</protein>
<name>A0A8H6EML9_9HELO</name>
<dbReference type="EMBL" id="JABFCT010000003">
    <property type="protein sequence ID" value="KAF5877818.1"/>
    <property type="molecule type" value="Genomic_DNA"/>
</dbReference>
<evidence type="ECO:0000313" key="1">
    <source>
        <dbReference type="EMBL" id="KAF5877818.1"/>
    </source>
</evidence>
<sequence length="225" mass="24829">MCVVFDCEDKGDEGAAIIQGLAFSATDSFGYFLLASEYTQRSLVHERDILNAFSGILHKIHGSEHHFGLPLHNFSSASWGKTVDGKYPSRPKSAVGCFPSCSWSSVANKIDFDCRTRSWYDTFNVAASLAQCATPTFKDDKQLLSILCCFLGKRDAFMENFQKSLIPKLHGKNMMLVSMRAGTISAICVTKHILFIADPPKMSGGVEEGGFPNEINGCMDKSQRY</sequence>
<dbReference type="OrthoDB" id="2958217at2759"/>
<evidence type="ECO:0000313" key="2">
    <source>
        <dbReference type="Proteomes" id="UP000531561"/>
    </source>
</evidence>
<gene>
    <name evidence="1" type="ORF">Bfra_002188</name>
</gene>
<keyword evidence="2" id="KW-1185">Reference proteome</keyword>
<dbReference type="GeneID" id="59256302"/>
<reference evidence="1 2" key="1">
    <citation type="journal article" date="2020" name="Phytopathology">
        <title>A high-quality genome resource of Botrytis fragariae, a new and rapidly spreading fungal pathogen causing strawberry gray mold in the U.S.A.</title>
        <authorList>
            <person name="Wu Y."/>
            <person name="Saski C.A."/>
            <person name="Schnabel G."/>
            <person name="Xiao S."/>
            <person name="Hu M."/>
        </authorList>
    </citation>
    <scope>NUCLEOTIDE SEQUENCE [LARGE SCALE GENOMIC DNA]</scope>
    <source>
        <strain evidence="1 2">BVB16</strain>
    </source>
</reference>
<accession>A0A8H6EML9</accession>